<name>A0ABR7QX45_9GAMM</name>
<dbReference type="SUPFAM" id="SSF56091">
    <property type="entry name" value="DNA ligase/mRNA capping enzyme, catalytic domain"/>
    <property type="match status" value="1"/>
</dbReference>
<proteinExistence type="predicted"/>
<dbReference type="Pfam" id="PF09414">
    <property type="entry name" value="RNA_ligase"/>
    <property type="match status" value="1"/>
</dbReference>
<organism evidence="2 3">
    <name type="scientific">Frischella japonica</name>
    <dbReference type="NCBI Taxonomy" id="2741544"/>
    <lineage>
        <taxon>Bacteria</taxon>
        <taxon>Pseudomonadati</taxon>
        <taxon>Pseudomonadota</taxon>
        <taxon>Gammaproteobacteria</taxon>
        <taxon>Orbales</taxon>
        <taxon>Orbaceae</taxon>
        <taxon>Frischella</taxon>
    </lineage>
</organism>
<dbReference type="EMBL" id="JABURY010000011">
    <property type="protein sequence ID" value="MBC9130685.1"/>
    <property type="molecule type" value="Genomic_DNA"/>
</dbReference>
<keyword evidence="3" id="KW-1185">Reference proteome</keyword>
<evidence type="ECO:0000259" key="1">
    <source>
        <dbReference type="Pfam" id="PF09414"/>
    </source>
</evidence>
<gene>
    <name evidence="2" type="ORF">FcAc13_05105</name>
</gene>
<evidence type="ECO:0000313" key="2">
    <source>
        <dbReference type="EMBL" id="MBC9130685.1"/>
    </source>
</evidence>
<accession>A0ABR7QX45</accession>
<sequence>MFKKYQHIERFDTDEVEDIEKGLCYIFPKLDGANGSAWIENGEIKAGSRNRELTLDNDNQGFYNCILQHEGVRKYLEQFPDHILYGEWLVPHSLKTYQDEAWRKFYVFDVYDRNKKCYIAIADYSTYLSMYNIDYIPPLLIANNPAKEDIKECLVLNTYLISDGSGVGEGIVIKNYDYVNKYGHTVWAKIISNEFKKKRQKKFSSDMVDKNRLEYEIVDQFITKSLIDKELAKIKVDGWSGNKIPKLLGTIFHELIKEETWNIIKKFKNPIIDFKKLQTLTNSKIKQELPELFN</sequence>
<dbReference type="InterPro" id="IPR021122">
    <property type="entry name" value="RNA_ligase_dom_REL/Rnl2"/>
</dbReference>
<dbReference type="Gene3D" id="3.30.470.30">
    <property type="entry name" value="DNA ligase/mRNA capping enzyme"/>
    <property type="match status" value="1"/>
</dbReference>
<feature type="domain" description="RNA ligase" evidence="1">
    <location>
        <begin position="29"/>
        <end position="190"/>
    </location>
</feature>
<comment type="caution">
    <text evidence="2">The sequence shown here is derived from an EMBL/GenBank/DDBJ whole genome shotgun (WGS) entry which is preliminary data.</text>
</comment>
<evidence type="ECO:0000313" key="3">
    <source>
        <dbReference type="Proteomes" id="UP000651208"/>
    </source>
</evidence>
<protein>
    <recommendedName>
        <fullName evidence="1">RNA ligase domain-containing protein</fullName>
    </recommendedName>
</protein>
<dbReference type="Proteomes" id="UP000651208">
    <property type="component" value="Unassembled WGS sequence"/>
</dbReference>
<dbReference type="RefSeq" id="WP_187755134.1">
    <property type="nucleotide sequence ID" value="NZ_JABURY010000011.1"/>
</dbReference>
<reference evidence="2 3" key="1">
    <citation type="submission" date="2020-06" db="EMBL/GenBank/DDBJ databases">
        <title>Frischella cerana isolated from Apis cerana gut homogenate.</title>
        <authorList>
            <person name="Wolter L.A."/>
            <person name="Suenami S."/>
            <person name="Miyazaki R."/>
        </authorList>
    </citation>
    <scope>NUCLEOTIDE SEQUENCE [LARGE SCALE GENOMIC DNA]</scope>
    <source>
        <strain evidence="2 3">Ac13</strain>
    </source>
</reference>